<keyword evidence="9 13" id="KW-1133">Transmembrane helix</keyword>
<feature type="domain" description="Cytochrome b561 bacterial/Ni-hydrogenase" evidence="14">
    <location>
        <begin position="3"/>
        <end position="181"/>
    </location>
</feature>
<dbReference type="AlphaFoldDB" id="A0A060QKU0"/>
<evidence type="ECO:0000256" key="6">
    <source>
        <dbReference type="ARBA" id="ARBA00022692"/>
    </source>
</evidence>
<dbReference type="GO" id="GO:0046872">
    <property type="term" value="F:metal ion binding"/>
    <property type="evidence" value="ECO:0007669"/>
    <property type="project" value="UniProtKB-KW"/>
</dbReference>
<comment type="similarity">
    <text evidence="12">Belongs to the cytochrome b561 family.</text>
</comment>
<dbReference type="EMBL" id="CBLX010000013">
    <property type="protein sequence ID" value="CDG40181.1"/>
    <property type="molecule type" value="Genomic_DNA"/>
</dbReference>
<evidence type="ECO:0000256" key="13">
    <source>
        <dbReference type="SAM" id="Phobius"/>
    </source>
</evidence>
<keyword evidence="11 13" id="KW-0472">Membrane</keyword>
<keyword evidence="4" id="KW-1003">Cell membrane</keyword>
<evidence type="ECO:0000313" key="15">
    <source>
        <dbReference type="EMBL" id="CDG40181.1"/>
    </source>
</evidence>
<dbReference type="InterPro" id="IPR016174">
    <property type="entry name" value="Di-haem_cyt_TM"/>
</dbReference>
<dbReference type="Pfam" id="PF01292">
    <property type="entry name" value="Ni_hydr_CYTB"/>
    <property type="match status" value="1"/>
</dbReference>
<dbReference type="GO" id="GO:0022904">
    <property type="term" value="P:respiratory electron transport chain"/>
    <property type="evidence" value="ECO:0007669"/>
    <property type="project" value="InterPro"/>
</dbReference>
<comment type="cofactor">
    <cofactor evidence="1">
        <name>heme b</name>
        <dbReference type="ChEBI" id="CHEBI:60344"/>
    </cofactor>
</comment>
<evidence type="ECO:0000256" key="12">
    <source>
        <dbReference type="ARBA" id="ARBA00037975"/>
    </source>
</evidence>
<reference evidence="15 16" key="2">
    <citation type="journal article" date="2014" name="PLoS ONE">
        <title>Evolution of mitochondria reconstructed from the energy metabolism of living bacteria.</title>
        <authorList>
            <person name="Degli Esposti M."/>
            <person name="Chouaia B."/>
            <person name="Comandatore F."/>
            <person name="Crotti E."/>
            <person name="Sassera D."/>
            <person name="Lievens P.M."/>
            <person name="Daffonchio D."/>
            <person name="Bandi C."/>
        </authorList>
    </citation>
    <scope>NUCLEOTIDE SEQUENCE [LARGE SCALE GENOMIC DNA]</scope>
    <source>
        <strain evidence="15 16">SF2.1</strain>
    </source>
</reference>
<comment type="subcellular location">
    <subcellularLocation>
        <location evidence="2">Cell membrane</location>
        <topology evidence="2">Multi-pass membrane protein</topology>
    </subcellularLocation>
</comment>
<evidence type="ECO:0000256" key="3">
    <source>
        <dbReference type="ARBA" id="ARBA00022448"/>
    </source>
</evidence>
<accession>A0A060QKU0</accession>
<comment type="caution">
    <text evidence="15">The sequence shown here is derived from an EMBL/GenBank/DDBJ whole genome shotgun (WGS) entry which is preliminary data.</text>
</comment>
<organism evidence="15 16">
    <name type="scientific">Asaia bogorensis</name>
    <dbReference type="NCBI Taxonomy" id="91915"/>
    <lineage>
        <taxon>Bacteria</taxon>
        <taxon>Pseudomonadati</taxon>
        <taxon>Pseudomonadota</taxon>
        <taxon>Alphaproteobacteria</taxon>
        <taxon>Acetobacterales</taxon>
        <taxon>Acetobacteraceae</taxon>
        <taxon>Asaia</taxon>
    </lineage>
</organism>
<dbReference type="InterPro" id="IPR052168">
    <property type="entry name" value="Cytochrome_b561_oxidase"/>
</dbReference>
<feature type="transmembrane region" description="Helical" evidence="13">
    <location>
        <begin position="40"/>
        <end position="63"/>
    </location>
</feature>
<evidence type="ECO:0000256" key="2">
    <source>
        <dbReference type="ARBA" id="ARBA00004651"/>
    </source>
</evidence>
<evidence type="ECO:0000256" key="7">
    <source>
        <dbReference type="ARBA" id="ARBA00022723"/>
    </source>
</evidence>
<dbReference type="GO" id="GO:0005886">
    <property type="term" value="C:plasma membrane"/>
    <property type="evidence" value="ECO:0007669"/>
    <property type="project" value="UniProtKB-SubCell"/>
</dbReference>
<gene>
    <name evidence="15" type="ORF">ASAP_2136</name>
</gene>
<name>A0A060QKU0_9PROT</name>
<keyword evidence="7" id="KW-0479">Metal-binding</keyword>
<sequence>MRRYDPVAITLHWVMALGILTLIGIGLVMVHLTLGPSRVFALYQLHKSIGITILIAACLRLMWRFVRPPPPLPPDMAPGERRLAGLAHLALYAEMIGLPLTGWAVVSSSVFAIPTVLFGVIPWPDLPWLSSLPDKKPVEAVFSAIHAYGAYLLIALIVLHGFAALRHHFVLHDEVLARMLPNFLRRSRR</sequence>
<dbReference type="InterPro" id="IPR011577">
    <property type="entry name" value="Cyt_b561_bac/Ni-Hgenase"/>
</dbReference>
<protein>
    <submittedName>
        <fullName evidence="15">Cytochrome B561</fullName>
    </submittedName>
</protein>
<dbReference type="SUPFAM" id="SSF81342">
    <property type="entry name" value="Transmembrane di-heme cytochromes"/>
    <property type="match status" value="1"/>
</dbReference>
<dbReference type="PANTHER" id="PTHR30529">
    <property type="entry name" value="CYTOCHROME B561"/>
    <property type="match status" value="1"/>
</dbReference>
<dbReference type="Proteomes" id="UP000027583">
    <property type="component" value="Unassembled WGS sequence"/>
</dbReference>
<feature type="transmembrane region" description="Helical" evidence="13">
    <location>
        <begin position="141"/>
        <end position="165"/>
    </location>
</feature>
<dbReference type="PANTHER" id="PTHR30529:SF1">
    <property type="entry name" value="CYTOCHROME B561 HOMOLOG 2"/>
    <property type="match status" value="1"/>
</dbReference>
<dbReference type="Gene3D" id="1.20.950.20">
    <property type="entry name" value="Transmembrane di-heme cytochromes, Chain C"/>
    <property type="match status" value="1"/>
</dbReference>
<keyword evidence="10" id="KW-0408">Iron</keyword>
<evidence type="ECO:0000259" key="14">
    <source>
        <dbReference type="Pfam" id="PF01292"/>
    </source>
</evidence>
<feature type="transmembrane region" description="Helical" evidence="13">
    <location>
        <begin position="12"/>
        <end position="34"/>
    </location>
</feature>
<proteinExistence type="inferred from homology"/>
<evidence type="ECO:0000256" key="10">
    <source>
        <dbReference type="ARBA" id="ARBA00023004"/>
    </source>
</evidence>
<dbReference type="GO" id="GO:0009055">
    <property type="term" value="F:electron transfer activity"/>
    <property type="evidence" value="ECO:0007669"/>
    <property type="project" value="InterPro"/>
</dbReference>
<reference evidence="15 16" key="1">
    <citation type="journal article" date="2014" name="Genome Biol. Evol.">
        <title>Acetic acid bacteria genomes reveal functional traits for adaptation to life in insect guts.</title>
        <authorList>
            <person name="Chouaia B."/>
            <person name="Gaiarsa S."/>
            <person name="Crotti E."/>
            <person name="Comandatore F."/>
            <person name="Degli Esposti M."/>
            <person name="Ricci I."/>
            <person name="Alma A."/>
            <person name="Favia G."/>
            <person name="Bandi C."/>
            <person name="Daffonchio D."/>
        </authorList>
    </citation>
    <scope>NUCLEOTIDE SEQUENCE [LARGE SCALE GENOMIC DNA]</scope>
    <source>
        <strain evidence="15 16">SF2.1</strain>
    </source>
</reference>
<evidence type="ECO:0000256" key="5">
    <source>
        <dbReference type="ARBA" id="ARBA00022617"/>
    </source>
</evidence>
<keyword evidence="6 13" id="KW-0812">Transmembrane</keyword>
<evidence type="ECO:0000313" key="16">
    <source>
        <dbReference type="Proteomes" id="UP000027583"/>
    </source>
</evidence>
<dbReference type="eggNOG" id="COG3038">
    <property type="taxonomic scope" value="Bacteria"/>
</dbReference>
<dbReference type="GO" id="GO:0020037">
    <property type="term" value="F:heme binding"/>
    <property type="evidence" value="ECO:0007669"/>
    <property type="project" value="TreeGrafter"/>
</dbReference>
<keyword evidence="3" id="KW-0813">Transport</keyword>
<evidence type="ECO:0000256" key="11">
    <source>
        <dbReference type="ARBA" id="ARBA00023136"/>
    </source>
</evidence>
<evidence type="ECO:0000256" key="4">
    <source>
        <dbReference type="ARBA" id="ARBA00022475"/>
    </source>
</evidence>
<feature type="transmembrane region" description="Helical" evidence="13">
    <location>
        <begin position="100"/>
        <end position="121"/>
    </location>
</feature>
<evidence type="ECO:0000256" key="1">
    <source>
        <dbReference type="ARBA" id="ARBA00001970"/>
    </source>
</evidence>
<keyword evidence="8" id="KW-0249">Electron transport</keyword>
<evidence type="ECO:0000256" key="9">
    <source>
        <dbReference type="ARBA" id="ARBA00022989"/>
    </source>
</evidence>
<keyword evidence="5" id="KW-0349">Heme</keyword>
<evidence type="ECO:0000256" key="8">
    <source>
        <dbReference type="ARBA" id="ARBA00022982"/>
    </source>
</evidence>